<accession>Q4JWL7</accession>
<dbReference type="EMBL" id="CR931997">
    <property type="protein sequence ID" value="CAI36790.1"/>
    <property type="molecule type" value="Genomic_DNA"/>
</dbReference>
<protein>
    <recommendedName>
        <fullName evidence="1">MmeI-like N-terminal domain-containing protein</fullName>
    </recommendedName>
</protein>
<proteinExistence type="predicted"/>
<dbReference type="AlphaFoldDB" id="Q4JWL7"/>
<dbReference type="OrthoDB" id="4280289at2"/>
<dbReference type="InterPro" id="IPR046817">
    <property type="entry name" value="MmeI_N"/>
</dbReference>
<evidence type="ECO:0000313" key="3">
    <source>
        <dbReference type="Proteomes" id="UP000000545"/>
    </source>
</evidence>
<keyword evidence="3" id="KW-1185">Reference proteome</keyword>
<sequence length="80" mass="9272">MENYALTLFLNSNPVAPLDRGSIGQHKWPKFVIVPDFEYLRRTKLGEDSWTQTFTVDELPDRIDQLIFLAGQETITTDEE</sequence>
<dbReference type="eggNOG" id="COG1002">
    <property type="taxonomic scope" value="Bacteria"/>
</dbReference>
<dbReference type="RefSeq" id="WP_011273265.1">
    <property type="nucleotide sequence ID" value="NC_007164.1"/>
</dbReference>
<dbReference type="PATRIC" id="fig|306537.10.peg.644"/>
<dbReference type="HOGENOM" id="CLU_2583781_0_0_11"/>
<dbReference type="Pfam" id="PF20464">
    <property type="entry name" value="MmeI_N"/>
    <property type="match status" value="1"/>
</dbReference>
<organism evidence="2 3">
    <name type="scientific">Corynebacterium jeikeium (strain K411)</name>
    <dbReference type="NCBI Taxonomy" id="306537"/>
    <lineage>
        <taxon>Bacteria</taxon>
        <taxon>Bacillati</taxon>
        <taxon>Actinomycetota</taxon>
        <taxon>Actinomycetes</taxon>
        <taxon>Mycobacteriales</taxon>
        <taxon>Corynebacteriaceae</taxon>
        <taxon>Corynebacterium</taxon>
    </lineage>
</organism>
<evidence type="ECO:0000259" key="1">
    <source>
        <dbReference type="Pfam" id="PF20464"/>
    </source>
</evidence>
<feature type="domain" description="MmeI-like N-terminal" evidence="1">
    <location>
        <begin position="23"/>
        <end position="79"/>
    </location>
</feature>
<dbReference type="KEGG" id="cjk:jk0631"/>
<name>Q4JWL7_CORJK</name>
<evidence type="ECO:0000313" key="2">
    <source>
        <dbReference type="EMBL" id="CAI36790.1"/>
    </source>
</evidence>
<gene>
    <name evidence="2" type="ordered locus">jk0631</name>
</gene>
<dbReference type="STRING" id="306537.jk0631"/>
<reference evidence="2 3" key="1">
    <citation type="journal article" date="2005" name="J. Bacteriol.">
        <title>Complete genome sequence and analysis of the multiresistant nosocomial pathogen Corynebacterium jeikeium K411, a lipid-requiring bacterium of the human skin flora.</title>
        <authorList>
            <person name="Tauch A."/>
            <person name="Kaiser O."/>
            <person name="Hain T."/>
            <person name="Goesmann A."/>
            <person name="Weisshaar B."/>
            <person name="Albersmeier A."/>
            <person name="Bekel T."/>
            <person name="Bischoff N."/>
            <person name="Brune I."/>
            <person name="Chakraborty T."/>
            <person name="Kalinowski J."/>
            <person name="Meyer F."/>
            <person name="Rupp O."/>
            <person name="Schneiker S."/>
            <person name="Viehoever P."/>
            <person name="Puehler A."/>
        </authorList>
    </citation>
    <scope>NUCLEOTIDE SEQUENCE [LARGE SCALE GENOMIC DNA]</scope>
    <source>
        <strain evidence="2 3">K411</strain>
    </source>
</reference>
<dbReference type="Proteomes" id="UP000000545">
    <property type="component" value="Chromosome"/>
</dbReference>